<keyword evidence="3" id="KW-1185">Reference proteome</keyword>
<reference evidence="2 3" key="1">
    <citation type="submission" date="2022-09" db="EMBL/GenBank/DDBJ databases">
        <title>Interaction between co-microsymbionts with complementary sets of symbiotic genes in legume-rhizobium systems.</title>
        <authorList>
            <person name="Safronova V."/>
            <person name="Sazanova A."/>
            <person name="Afonin A."/>
            <person name="Chirak E."/>
        </authorList>
    </citation>
    <scope>NUCLEOTIDE SEQUENCE [LARGE SCALE GENOMIC DNA]</scope>
    <source>
        <strain evidence="2 3">A18/4-1</strain>
    </source>
</reference>
<feature type="compositionally biased region" description="Basic and acidic residues" evidence="1">
    <location>
        <begin position="1"/>
        <end position="23"/>
    </location>
</feature>
<gene>
    <name evidence="2" type="ORF">N8A98_06915</name>
</gene>
<organism evidence="2 3">
    <name type="scientific">Devosia neptuniae</name>
    <dbReference type="NCBI Taxonomy" id="191302"/>
    <lineage>
        <taxon>Bacteria</taxon>
        <taxon>Pseudomonadati</taxon>
        <taxon>Pseudomonadota</taxon>
        <taxon>Alphaproteobacteria</taxon>
        <taxon>Hyphomicrobiales</taxon>
        <taxon>Devosiaceae</taxon>
        <taxon>Devosia</taxon>
    </lineage>
</organism>
<accession>A0ABY6CF89</accession>
<protein>
    <submittedName>
        <fullName evidence="2">Uncharacterized protein</fullName>
    </submittedName>
</protein>
<evidence type="ECO:0000313" key="2">
    <source>
        <dbReference type="EMBL" id="UXN70912.1"/>
    </source>
</evidence>
<dbReference type="RefSeq" id="WP_262170202.1">
    <property type="nucleotide sequence ID" value="NZ_CP104965.1"/>
</dbReference>
<dbReference type="EMBL" id="CP104965">
    <property type="protein sequence ID" value="UXN70912.1"/>
    <property type="molecule type" value="Genomic_DNA"/>
</dbReference>
<evidence type="ECO:0000256" key="1">
    <source>
        <dbReference type="SAM" id="MobiDB-lite"/>
    </source>
</evidence>
<name>A0ABY6CF89_9HYPH</name>
<evidence type="ECO:0000313" key="3">
    <source>
        <dbReference type="Proteomes" id="UP001061862"/>
    </source>
</evidence>
<dbReference type="Proteomes" id="UP001061862">
    <property type="component" value="Chromosome"/>
</dbReference>
<sequence length="64" mass="7412">MTTARKDDRSNLSQKDHNDDRDYGPLTGMLTWGRRTQGADGRMLPSEQEEMFWTSLRGVNDNHD</sequence>
<feature type="region of interest" description="Disordered" evidence="1">
    <location>
        <begin position="1"/>
        <end position="43"/>
    </location>
</feature>
<proteinExistence type="predicted"/>